<evidence type="ECO:0000313" key="1">
    <source>
        <dbReference type="EMBL" id="NCH85971.1"/>
    </source>
</evidence>
<dbReference type="EMBL" id="RPBY01000001">
    <property type="protein sequence ID" value="NCH85971.1"/>
    <property type="molecule type" value="Genomic_DNA"/>
</dbReference>
<sequence>MALCASSWSAMQANRTGNVAEAGAHIYTTLKRLSAWTVKTNPTRVTKAAAAAVRTHIRALTRKNTVSRAHDGAADEKRDSVLNLEHGSYERNKMAAPPWVVPGTP</sequence>
<name>A0A9Q4SXA9_9ENTR</name>
<organism evidence="1 2">
    <name type="scientific">Cronobacter dublinensis</name>
    <dbReference type="NCBI Taxonomy" id="413497"/>
    <lineage>
        <taxon>Bacteria</taxon>
        <taxon>Pseudomonadati</taxon>
        <taxon>Pseudomonadota</taxon>
        <taxon>Gammaproteobacteria</taxon>
        <taxon>Enterobacterales</taxon>
        <taxon>Enterobacteriaceae</taxon>
        <taxon>Cronobacter</taxon>
    </lineage>
</organism>
<evidence type="ECO:0000313" key="2">
    <source>
        <dbReference type="Proteomes" id="UP000778262"/>
    </source>
</evidence>
<gene>
    <name evidence="1" type="ORF">EHJ13_00640</name>
</gene>
<comment type="caution">
    <text evidence="1">The sequence shown here is derived from an EMBL/GenBank/DDBJ whole genome shotgun (WGS) entry which is preliminary data.</text>
</comment>
<protein>
    <submittedName>
        <fullName evidence="1">Uncharacterized protein</fullName>
    </submittedName>
</protein>
<reference evidence="1" key="1">
    <citation type="submission" date="2018-11" db="EMBL/GenBank/DDBJ databases">
        <title>Genomics analysis of Putative Virulence Factors on Adhesion and Cytotoxicity for Cronobacter spp.</title>
        <authorList>
            <person name="Cui J."/>
        </authorList>
    </citation>
    <scope>NUCLEOTIDE SEQUENCE</scope>
    <source>
        <strain evidence="1">SD69</strain>
    </source>
</reference>
<dbReference type="Proteomes" id="UP000778262">
    <property type="component" value="Unassembled WGS sequence"/>
</dbReference>
<accession>A0A9Q4SXA9</accession>
<dbReference type="AlphaFoldDB" id="A0A9Q4SXA9"/>
<proteinExistence type="predicted"/>